<dbReference type="Proteomes" id="UP000886005">
    <property type="component" value="Unassembled WGS sequence"/>
</dbReference>
<protein>
    <recommendedName>
        <fullName evidence="1">FecR protein domain-containing protein</fullName>
    </recommendedName>
</protein>
<evidence type="ECO:0000259" key="1">
    <source>
        <dbReference type="Pfam" id="PF04773"/>
    </source>
</evidence>
<reference evidence="2" key="1">
    <citation type="journal article" date="2020" name="mSystems">
        <title>Genome- and Community-Level Interaction Insights into Carbon Utilization and Element Cycling Functions of Hydrothermarchaeota in Hydrothermal Sediment.</title>
        <authorList>
            <person name="Zhou Z."/>
            <person name="Liu Y."/>
            <person name="Xu W."/>
            <person name="Pan J."/>
            <person name="Luo Z.H."/>
            <person name="Li M."/>
        </authorList>
    </citation>
    <scope>NUCLEOTIDE SEQUENCE [LARGE SCALE GENOMIC DNA]</scope>
    <source>
        <strain evidence="2">HyVt-456</strain>
    </source>
</reference>
<dbReference type="PANTHER" id="PTHR38731:SF1">
    <property type="entry name" value="FECR PROTEIN DOMAIN-CONTAINING PROTEIN"/>
    <property type="match status" value="1"/>
</dbReference>
<dbReference type="Gene3D" id="2.60.120.1440">
    <property type="match status" value="1"/>
</dbReference>
<gene>
    <name evidence="2" type="ORF">ENJ10_05950</name>
</gene>
<feature type="domain" description="FecR protein" evidence="1">
    <location>
        <begin position="57"/>
        <end position="159"/>
    </location>
</feature>
<accession>A0A7V1LLK0</accession>
<sequence>MRRMIHVLLLFLFLTGGAYSWENTARVKFMLGKVERQQKNQTSWNRLRLNSKVFSGDRIKTSVNARIEIEMPDGTVVRVDQNSIFDVKSIKTDEDDGEDEMSFSLWAGNIWARFKKIVSDRQTRRIESPSAVVAIRGTTLEVNVDKQLTTRVSVVEGKVAVSSREAGGEVLVGSNQQTVVRKGQAPQPPSAIPARRKSTRSAFALKVDKPPLQITDPSLISGGLRVSGSTVPGATVTVNGSPLTVDANGKFNGRVPVVEGANRYTVEARYKGQTTQQKIAAFVNTKKPRIKLSSPLVTGYLNKRGYSLSGAVFDETPQDKVKVYINGEEVAEVRGRGSFNRTVILQEGQNNIRLTARDLSKNSTEKTQSIFLDTVKPIITVTEPAQQNFIRLEPPGPPRLSKRDANRFTQIIRGVIIDPEPSSGLQRLVINGKEIKPNSDGSFETEINLKRGENRLVILVEDKAGNIGRDANRRIIVR</sequence>
<dbReference type="PANTHER" id="PTHR38731">
    <property type="entry name" value="LIPL45-RELATED LIPOPROTEIN-RELATED"/>
    <property type="match status" value="1"/>
</dbReference>
<organism evidence="2">
    <name type="scientific">Caldithrix abyssi</name>
    <dbReference type="NCBI Taxonomy" id="187145"/>
    <lineage>
        <taxon>Bacteria</taxon>
        <taxon>Pseudomonadati</taxon>
        <taxon>Calditrichota</taxon>
        <taxon>Calditrichia</taxon>
        <taxon>Calditrichales</taxon>
        <taxon>Calditrichaceae</taxon>
        <taxon>Caldithrix</taxon>
    </lineage>
</organism>
<comment type="caution">
    <text evidence="2">The sequence shown here is derived from an EMBL/GenBank/DDBJ whole genome shotgun (WGS) entry which is preliminary data.</text>
</comment>
<dbReference type="InterPro" id="IPR013783">
    <property type="entry name" value="Ig-like_fold"/>
</dbReference>
<dbReference type="AlphaFoldDB" id="A0A7V1LLK0"/>
<dbReference type="Pfam" id="PF04773">
    <property type="entry name" value="FecR"/>
    <property type="match status" value="1"/>
</dbReference>
<dbReference type="Gene3D" id="2.60.40.10">
    <property type="entry name" value="Immunoglobulins"/>
    <property type="match status" value="3"/>
</dbReference>
<evidence type="ECO:0000313" key="2">
    <source>
        <dbReference type="EMBL" id="HED10210.1"/>
    </source>
</evidence>
<name>A0A7V1LLK0_CALAY</name>
<dbReference type="Pfam" id="PF09136">
    <property type="entry name" value="Glucodextran_B"/>
    <property type="match status" value="1"/>
</dbReference>
<dbReference type="EMBL" id="DRLD01000164">
    <property type="protein sequence ID" value="HED10210.1"/>
    <property type="molecule type" value="Genomic_DNA"/>
</dbReference>
<dbReference type="InterPro" id="IPR006860">
    <property type="entry name" value="FecR"/>
</dbReference>
<proteinExistence type="predicted"/>